<gene>
    <name evidence="9" type="ORF">Zmor_010363</name>
</gene>
<dbReference type="Gene3D" id="2.40.10.10">
    <property type="entry name" value="Trypsin-like serine proteases"/>
    <property type="match status" value="1"/>
</dbReference>
<evidence type="ECO:0000313" key="9">
    <source>
        <dbReference type="EMBL" id="KAJ3658636.1"/>
    </source>
</evidence>
<feature type="signal peptide" evidence="7">
    <location>
        <begin position="1"/>
        <end position="15"/>
    </location>
</feature>
<evidence type="ECO:0000256" key="2">
    <source>
        <dbReference type="ARBA" id="ARBA00022670"/>
    </source>
</evidence>
<dbReference type="PANTHER" id="PTHR24276:SF91">
    <property type="entry name" value="AT26814P-RELATED"/>
    <property type="match status" value="1"/>
</dbReference>
<evidence type="ECO:0000256" key="6">
    <source>
        <dbReference type="RuleBase" id="RU363034"/>
    </source>
</evidence>
<accession>A0AA38INL7</accession>
<evidence type="ECO:0000256" key="5">
    <source>
        <dbReference type="ARBA" id="ARBA00023157"/>
    </source>
</evidence>
<dbReference type="PRINTS" id="PR00722">
    <property type="entry name" value="CHYMOTRYPSIN"/>
</dbReference>
<dbReference type="Proteomes" id="UP001168821">
    <property type="component" value="Unassembled WGS sequence"/>
</dbReference>
<dbReference type="Pfam" id="PF00089">
    <property type="entry name" value="Trypsin"/>
    <property type="match status" value="1"/>
</dbReference>
<evidence type="ECO:0000256" key="3">
    <source>
        <dbReference type="ARBA" id="ARBA00022801"/>
    </source>
</evidence>
<dbReference type="InterPro" id="IPR033116">
    <property type="entry name" value="TRYPSIN_SER"/>
</dbReference>
<dbReference type="GO" id="GO:0004252">
    <property type="term" value="F:serine-type endopeptidase activity"/>
    <property type="evidence" value="ECO:0007669"/>
    <property type="project" value="InterPro"/>
</dbReference>
<keyword evidence="2 6" id="KW-0645">Protease</keyword>
<dbReference type="PROSITE" id="PS00135">
    <property type="entry name" value="TRYPSIN_SER"/>
    <property type="match status" value="1"/>
</dbReference>
<protein>
    <recommendedName>
        <fullName evidence="8">Peptidase S1 domain-containing protein</fullName>
    </recommendedName>
</protein>
<evidence type="ECO:0000313" key="10">
    <source>
        <dbReference type="Proteomes" id="UP001168821"/>
    </source>
</evidence>
<dbReference type="InterPro" id="IPR001254">
    <property type="entry name" value="Trypsin_dom"/>
</dbReference>
<comment type="caution">
    <text evidence="9">The sequence shown here is derived from an EMBL/GenBank/DDBJ whole genome shotgun (WGS) entry which is preliminary data.</text>
</comment>
<evidence type="ECO:0000256" key="1">
    <source>
        <dbReference type="ARBA" id="ARBA00007664"/>
    </source>
</evidence>
<dbReference type="PANTHER" id="PTHR24276">
    <property type="entry name" value="POLYSERASE-RELATED"/>
    <property type="match status" value="1"/>
</dbReference>
<dbReference type="SUPFAM" id="SSF50494">
    <property type="entry name" value="Trypsin-like serine proteases"/>
    <property type="match status" value="1"/>
</dbReference>
<sequence>MKVVFVLALAALVSAGPNRPKVADIVVKNVKWEPSPRIINGHEAVPHSLPYMVHLLFVASSSAWMCGGALISENYILTATHCGRGAERVYVTLGVHNTSAAEPTQVKQTVPGANIKLHEEYGSDSVANDIAVIRLNSPVSLTDAIQIVGLPTRADVENDYLNAVATASGWGSTDGYEFKVSDVLNYIVVRVISDRECQDAFAPVIPPKTLCTSGEHLTSVCAGDSGSPLVTDGVVIGVSAFVSTHCQARFPSGWTRVTDFLDWIADNTDVEIANK</sequence>
<dbReference type="InterPro" id="IPR009003">
    <property type="entry name" value="Peptidase_S1_PA"/>
</dbReference>
<name>A0AA38INL7_9CUCU</name>
<dbReference type="InterPro" id="IPR001314">
    <property type="entry name" value="Peptidase_S1A"/>
</dbReference>
<proteinExistence type="inferred from homology"/>
<dbReference type="CDD" id="cd00190">
    <property type="entry name" value="Tryp_SPc"/>
    <property type="match status" value="1"/>
</dbReference>
<keyword evidence="5" id="KW-1015">Disulfide bond</keyword>
<keyword evidence="7" id="KW-0732">Signal</keyword>
<dbReference type="GO" id="GO:0006508">
    <property type="term" value="P:proteolysis"/>
    <property type="evidence" value="ECO:0007669"/>
    <property type="project" value="UniProtKB-KW"/>
</dbReference>
<comment type="similarity">
    <text evidence="1">Belongs to the peptidase S1 family.</text>
</comment>
<evidence type="ECO:0000256" key="4">
    <source>
        <dbReference type="ARBA" id="ARBA00022825"/>
    </source>
</evidence>
<keyword evidence="3 6" id="KW-0378">Hydrolase</keyword>
<dbReference type="SMART" id="SM00020">
    <property type="entry name" value="Tryp_SPc"/>
    <property type="match status" value="1"/>
</dbReference>
<dbReference type="InterPro" id="IPR050430">
    <property type="entry name" value="Peptidase_S1"/>
</dbReference>
<dbReference type="InterPro" id="IPR043504">
    <property type="entry name" value="Peptidase_S1_PA_chymotrypsin"/>
</dbReference>
<keyword evidence="10" id="KW-1185">Reference proteome</keyword>
<evidence type="ECO:0000259" key="8">
    <source>
        <dbReference type="PROSITE" id="PS50240"/>
    </source>
</evidence>
<dbReference type="InterPro" id="IPR018114">
    <property type="entry name" value="TRYPSIN_HIS"/>
</dbReference>
<keyword evidence="4 6" id="KW-0720">Serine protease</keyword>
<feature type="chain" id="PRO_5041442118" description="Peptidase S1 domain-containing protein" evidence="7">
    <location>
        <begin position="16"/>
        <end position="275"/>
    </location>
</feature>
<feature type="domain" description="Peptidase S1" evidence="8">
    <location>
        <begin position="38"/>
        <end position="269"/>
    </location>
</feature>
<organism evidence="9 10">
    <name type="scientific">Zophobas morio</name>
    <dbReference type="NCBI Taxonomy" id="2755281"/>
    <lineage>
        <taxon>Eukaryota</taxon>
        <taxon>Metazoa</taxon>
        <taxon>Ecdysozoa</taxon>
        <taxon>Arthropoda</taxon>
        <taxon>Hexapoda</taxon>
        <taxon>Insecta</taxon>
        <taxon>Pterygota</taxon>
        <taxon>Neoptera</taxon>
        <taxon>Endopterygota</taxon>
        <taxon>Coleoptera</taxon>
        <taxon>Polyphaga</taxon>
        <taxon>Cucujiformia</taxon>
        <taxon>Tenebrionidae</taxon>
        <taxon>Zophobas</taxon>
    </lineage>
</organism>
<dbReference type="FunFam" id="2.40.10.10:FF:000005">
    <property type="entry name" value="Serine protease 37"/>
    <property type="match status" value="1"/>
</dbReference>
<dbReference type="EMBL" id="JALNTZ010000003">
    <property type="protein sequence ID" value="KAJ3658636.1"/>
    <property type="molecule type" value="Genomic_DNA"/>
</dbReference>
<dbReference type="PROSITE" id="PS50240">
    <property type="entry name" value="TRYPSIN_DOM"/>
    <property type="match status" value="1"/>
</dbReference>
<evidence type="ECO:0000256" key="7">
    <source>
        <dbReference type="SAM" id="SignalP"/>
    </source>
</evidence>
<reference evidence="9" key="1">
    <citation type="journal article" date="2023" name="G3 (Bethesda)">
        <title>Whole genome assemblies of Zophobas morio and Tenebrio molitor.</title>
        <authorList>
            <person name="Kaur S."/>
            <person name="Stinson S.A."/>
            <person name="diCenzo G.C."/>
        </authorList>
    </citation>
    <scope>NUCLEOTIDE SEQUENCE</scope>
    <source>
        <strain evidence="9">QUZm001</strain>
    </source>
</reference>
<dbReference type="AlphaFoldDB" id="A0AA38INL7"/>
<dbReference type="PROSITE" id="PS00134">
    <property type="entry name" value="TRYPSIN_HIS"/>
    <property type="match status" value="1"/>
</dbReference>